<dbReference type="EMBL" id="GEDC01017594">
    <property type="protein sequence ID" value="JAS19704.1"/>
    <property type="molecule type" value="Transcribed_RNA"/>
</dbReference>
<accession>A0A1B6D1Y4</accession>
<organism evidence="7">
    <name type="scientific">Clastoptera arizonana</name>
    <name type="common">Arizona spittle bug</name>
    <dbReference type="NCBI Taxonomy" id="38151"/>
    <lineage>
        <taxon>Eukaryota</taxon>
        <taxon>Metazoa</taxon>
        <taxon>Ecdysozoa</taxon>
        <taxon>Arthropoda</taxon>
        <taxon>Hexapoda</taxon>
        <taxon>Insecta</taxon>
        <taxon>Pterygota</taxon>
        <taxon>Neoptera</taxon>
        <taxon>Paraneoptera</taxon>
        <taxon>Hemiptera</taxon>
        <taxon>Auchenorrhyncha</taxon>
        <taxon>Cercopoidea</taxon>
        <taxon>Clastopteridae</taxon>
        <taxon>Clastoptera</taxon>
    </lineage>
</organism>
<evidence type="ECO:0000313" key="7">
    <source>
        <dbReference type="EMBL" id="JAS19704.1"/>
    </source>
</evidence>
<dbReference type="PANTHER" id="PTHR48021:SF1">
    <property type="entry name" value="GH07001P-RELATED"/>
    <property type="match status" value="1"/>
</dbReference>
<keyword evidence="2 5" id="KW-0812">Transmembrane</keyword>
<dbReference type="GO" id="GO:0016020">
    <property type="term" value="C:membrane"/>
    <property type="evidence" value="ECO:0007669"/>
    <property type="project" value="UniProtKB-SubCell"/>
</dbReference>
<dbReference type="AlphaFoldDB" id="A0A1B6D1Y4"/>
<gene>
    <name evidence="7" type="ORF">g.5206</name>
</gene>
<dbReference type="InterPro" id="IPR005828">
    <property type="entry name" value="MFS_sugar_transport-like"/>
</dbReference>
<comment type="subcellular location">
    <subcellularLocation>
        <location evidence="1">Membrane</location>
        <topology evidence="1">Multi-pass membrane protein</topology>
    </subcellularLocation>
</comment>
<dbReference type="GO" id="GO:0022857">
    <property type="term" value="F:transmembrane transporter activity"/>
    <property type="evidence" value="ECO:0007669"/>
    <property type="project" value="InterPro"/>
</dbReference>
<evidence type="ECO:0000256" key="3">
    <source>
        <dbReference type="ARBA" id="ARBA00022989"/>
    </source>
</evidence>
<proteinExistence type="predicted"/>
<dbReference type="InterPro" id="IPR020846">
    <property type="entry name" value="MFS_dom"/>
</dbReference>
<evidence type="ECO:0000256" key="1">
    <source>
        <dbReference type="ARBA" id="ARBA00004141"/>
    </source>
</evidence>
<keyword evidence="4 5" id="KW-0472">Membrane</keyword>
<dbReference type="InterPro" id="IPR050549">
    <property type="entry name" value="MFS_Trehalose_Transporter"/>
</dbReference>
<feature type="domain" description="Major facilitator superfamily (MFS) profile" evidence="6">
    <location>
        <begin position="30"/>
        <end position="99"/>
    </location>
</feature>
<feature type="transmembrane region" description="Helical" evidence="5">
    <location>
        <begin position="27"/>
        <end position="49"/>
    </location>
</feature>
<feature type="transmembrane region" description="Helical" evidence="5">
    <location>
        <begin position="69"/>
        <end position="94"/>
    </location>
</feature>
<evidence type="ECO:0000256" key="2">
    <source>
        <dbReference type="ARBA" id="ARBA00022692"/>
    </source>
</evidence>
<dbReference type="PANTHER" id="PTHR48021">
    <property type="match status" value="1"/>
</dbReference>
<dbReference type="InterPro" id="IPR036259">
    <property type="entry name" value="MFS_trans_sf"/>
</dbReference>
<evidence type="ECO:0000256" key="4">
    <source>
        <dbReference type="ARBA" id="ARBA00023136"/>
    </source>
</evidence>
<name>A0A1B6D1Y4_9HEMI</name>
<keyword evidence="3 5" id="KW-1133">Transmembrane helix</keyword>
<protein>
    <recommendedName>
        <fullName evidence="6">Major facilitator superfamily (MFS) profile domain-containing protein</fullName>
    </recommendedName>
</protein>
<dbReference type="Pfam" id="PF00083">
    <property type="entry name" value="Sugar_tr"/>
    <property type="match status" value="1"/>
</dbReference>
<dbReference type="PROSITE" id="PS50850">
    <property type="entry name" value="MFS"/>
    <property type="match status" value="1"/>
</dbReference>
<dbReference type="SUPFAM" id="SSF103473">
    <property type="entry name" value="MFS general substrate transporter"/>
    <property type="match status" value="1"/>
</dbReference>
<feature type="non-terminal residue" evidence="7">
    <location>
        <position position="99"/>
    </location>
</feature>
<feature type="non-terminal residue" evidence="7">
    <location>
        <position position="1"/>
    </location>
</feature>
<sequence>VKVTQCDRCLLCSNIMDKAICNKKGHIHLAVFIANLSFLSLGHTSGWSTPSYAVITSDDFHFKVTTNQASWVVSSLLLGAMTGPLLSGFLLDILGRKYV</sequence>
<evidence type="ECO:0000259" key="6">
    <source>
        <dbReference type="PROSITE" id="PS50850"/>
    </source>
</evidence>
<evidence type="ECO:0000256" key="5">
    <source>
        <dbReference type="SAM" id="Phobius"/>
    </source>
</evidence>
<dbReference type="Gene3D" id="1.20.1250.20">
    <property type="entry name" value="MFS general substrate transporter like domains"/>
    <property type="match status" value="1"/>
</dbReference>
<reference evidence="7" key="1">
    <citation type="submission" date="2015-12" db="EMBL/GenBank/DDBJ databases">
        <title>De novo transcriptome assembly of four potential Pierce s Disease insect vectors from Arizona vineyards.</title>
        <authorList>
            <person name="Tassone E.E."/>
        </authorList>
    </citation>
    <scope>NUCLEOTIDE SEQUENCE</scope>
</reference>